<proteinExistence type="predicted"/>
<dbReference type="InParanoid" id="A0A517S7Z2"/>
<reference evidence="2 3" key="1">
    <citation type="submission" date="2019-02" db="EMBL/GenBank/DDBJ databases">
        <title>Deep-cultivation of Planctomycetes and their phenomic and genomic characterization uncovers novel biology.</title>
        <authorList>
            <person name="Wiegand S."/>
            <person name="Jogler M."/>
            <person name="Boedeker C."/>
            <person name="Pinto D."/>
            <person name="Vollmers J."/>
            <person name="Rivas-Marin E."/>
            <person name="Kohn T."/>
            <person name="Peeters S.H."/>
            <person name="Heuer A."/>
            <person name="Rast P."/>
            <person name="Oberbeckmann S."/>
            <person name="Bunk B."/>
            <person name="Jeske O."/>
            <person name="Meyerdierks A."/>
            <person name="Storesund J.E."/>
            <person name="Kallscheuer N."/>
            <person name="Luecker S."/>
            <person name="Lage O.M."/>
            <person name="Pohl T."/>
            <person name="Merkel B.J."/>
            <person name="Hornburger P."/>
            <person name="Mueller R.-W."/>
            <person name="Bruemmer F."/>
            <person name="Labrenz M."/>
            <person name="Spormann A.M."/>
            <person name="Op den Camp H."/>
            <person name="Overmann J."/>
            <person name="Amann R."/>
            <person name="Jetten M.S.M."/>
            <person name="Mascher T."/>
            <person name="Medema M.H."/>
            <person name="Devos D.P."/>
            <person name="Kaster A.-K."/>
            <person name="Ovreas L."/>
            <person name="Rohde M."/>
            <person name="Galperin M.Y."/>
            <person name="Jogler C."/>
        </authorList>
    </citation>
    <scope>NUCLEOTIDE SEQUENCE [LARGE SCALE GENOMIC DNA]</scope>
    <source>
        <strain evidence="2 3">Pan44</strain>
    </source>
</reference>
<keyword evidence="3" id="KW-1185">Reference proteome</keyword>
<sequence>MATTKTAPKKTPAPAKEDAPAKKSPGVIASIEEFLSKATKEKPITKEGIVERLAKRFPDREVTALTRTCACQVPGRMSKERGINVVKTDDGFYIKK</sequence>
<dbReference type="OrthoDB" id="300283at2"/>
<dbReference type="Proteomes" id="UP000315700">
    <property type="component" value="Chromosome"/>
</dbReference>
<name>A0A517S7Z2_9PLAN</name>
<feature type="compositionally biased region" description="Low complexity" evidence="1">
    <location>
        <begin position="1"/>
        <end position="14"/>
    </location>
</feature>
<accession>A0A517S7Z2</accession>
<dbReference type="AlphaFoldDB" id="A0A517S7Z2"/>
<dbReference type="EMBL" id="CP036271">
    <property type="protein sequence ID" value="QDT52244.1"/>
    <property type="molecule type" value="Genomic_DNA"/>
</dbReference>
<dbReference type="KEGG" id="ccos:Pan44_02530"/>
<evidence type="ECO:0000256" key="1">
    <source>
        <dbReference type="SAM" id="MobiDB-lite"/>
    </source>
</evidence>
<dbReference type="RefSeq" id="WP_145026489.1">
    <property type="nucleotide sequence ID" value="NZ_CP036271.1"/>
</dbReference>
<protein>
    <submittedName>
        <fullName evidence="2">Uncharacterized protein</fullName>
    </submittedName>
</protein>
<evidence type="ECO:0000313" key="3">
    <source>
        <dbReference type="Proteomes" id="UP000315700"/>
    </source>
</evidence>
<feature type="region of interest" description="Disordered" evidence="1">
    <location>
        <begin position="1"/>
        <end position="24"/>
    </location>
</feature>
<organism evidence="2 3">
    <name type="scientific">Caulifigura coniformis</name>
    <dbReference type="NCBI Taxonomy" id="2527983"/>
    <lineage>
        <taxon>Bacteria</taxon>
        <taxon>Pseudomonadati</taxon>
        <taxon>Planctomycetota</taxon>
        <taxon>Planctomycetia</taxon>
        <taxon>Planctomycetales</taxon>
        <taxon>Planctomycetaceae</taxon>
        <taxon>Caulifigura</taxon>
    </lineage>
</organism>
<evidence type="ECO:0000313" key="2">
    <source>
        <dbReference type="EMBL" id="QDT52244.1"/>
    </source>
</evidence>
<gene>
    <name evidence="2" type="ORF">Pan44_02530</name>
</gene>